<organism evidence="1 2">
    <name type="scientific">Colletotrichum plurivorum</name>
    <dbReference type="NCBI Taxonomy" id="2175906"/>
    <lineage>
        <taxon>Eukaryota</taxon>
        <taxon>Fungi</taxon>
        <taxon>Dikarya</taxon>
        <taxon>Ascomycota</taxon>
        <taxon>Pezizomycotina</taxon>
        <taxon>Sordariomycetes</taxon>
        <taxon>Hypocreomycetidae</taxon>
        <taxon>Glomerellales</taxon>
        <taxon>Glomerellaceae</taxon>
        <taxon>Colletotrichum</taxon>
        <taxon>Colletotrichum orchidearum species complex</taxon>
    </lineage>
</organism>
<keyword evidence="2" id="KW-1185">Reference proteome</keyword>
<comment type="caution">
    <text evidence="1">The sequence shown here is derived from an EMBL/GenBank/DDBJ whole genome shotgun (WGS) entry which is preliminary data.</text>
</comment>
<accession>A0A8H6NH01</accession>
<evidence type="ECO:0000313" key="1">
    <source>
        <dbReference type="EMBL" id="KAF6832533.1"/>
    </source>
</evidence>
<name>A0A8H6NH01_9PEZI</name>
<gene>
    <name evidence="1" type="ORF">CPLU01_06075</name>
</gene>
<protein>
    <submittedName>
        <fullName evidence="1">Uncharacterized protein</fullName>
    </submittedName>
</protein>
<sequence>MTSTTTKKKKMDANLDDVMERLAAAIELRGATFERLADAAQRRLEIVREQRRAFFVALWTGIQRLRSLSPQYNY</sequence>
<evidence type="ECO:0000313" key="2">
    <source>
        <dbReference type="Proteomes" id="UP000654918"/>
    </source>
</evidence>
<reference evidence="1" key="1">
    <citation type="journal article" date="2020" name="Phytopathology">
        <title>Genome Sequence Resources of Colletotrichum truncatum, C. plurivorum, C. musicola, and C. sojae: Four Species Pathogenic to Soybean (Glycine max).</title>
        <authorList>
            <person name="Rogerio F."/>
            <person name="Boufleur T.R."/>
            <person name="Ciampi-Guillardi M."/>
            <person name="Sukno S.A."/>
            <person name="Thon M.R."/>
            <person name="Massola Junior N.S."/>
            <person name="Baroncelli R."/>
        </authorList>
    </citation>
    <scope>NUCLEOTIDE SEQUENCE</scope>
    <source>
        <strain evidence="1">LFN00145</strain>
    </source>
</reference>
<dbReference type="AlphaFoldDB" id="A0A8H6NH01"/>
<dbReference type="EMBL" id="WIGO01000068">
    <property type="protein sequence ID" value="KAF6832533.1"/>
    <property type="molecule type" value="Genomic_DNA"/>
</dbReference>
<proteinExistence type="predicted"/>
<dbReference type="Proteomes" id="UP000654918">
    <property type="component" value="Unassembled WGS sequence"/>
</dbReference>